<keyword evidence="6" id="KW-1133">Transmembrane helix</keyword>
<dbReference type="CDD" id="cd17546">
    <property type="entry name" value="REC_hyHK_CKI1_RcsC-like"/>
    <property type="match status" value="1"/>
</dbReference>
<dbReference type="SUPFAM" id="SSF47384">
    <property type="entry name" value="Homodimeric domain of signal transducing histidine kinase"/>
    <property type="match status" value="1"/>
</dbReference>
<dbReference type="CDD" id="cd00082">
    <property type="entry name" value="HisKA"/>
    <property type="match status" value="1"/>
</dbReference>
<keyword evidence="3 5" id="KW-0597">Phosphoprotein</keyword>
<dbReference type="Gene3D" id="3.30.565.10">
    <property type="entry name" value="Histidine kinase-like ATPase, C-terminal domain"/>
    <property type="match status" value="1"/>
</dbReference>
<dbReference type="Pfam" id="PF00072">
    <property type="entry name" value="Response_reg"/>
    <property type="match status" value="1"/>
</dbReference>
<evidence type="ECO:0000256" key="6">
    <source>
        <dbReference type="SAM" id="Phobius"/>
    </source>
</evidence>
<evidence type="ECO:0000256" key="2">
    <source>
        <dbReference type="ARBA" id="ARBA00012438"/>
    </source>
</evidence>
<dbReference type="PANTHER" id="PTHR45339:SF1">
    <property type="entry name" value="HYBRID SIGNAL TRANSDUCTION HISTIDINE KINASE J"/>
    <property type="match status" value="1"/>
</dbReference>
<feature type="modified residue" description="4-aspartylphosphate" evidence="5">
    <location>
        <position position="518"/>
    </location>
</feature>
<feature type="domain" description="Histidine kinase" evidence="7">
    <location>
        <begin position="219"/>
        <end position="443"/>
    </location>
</feature>
<dbReference type="InterPro" id="IPR004358">
    <property type="entry name" value="Sig_transdc_His_kin-like_C"/>
</dbReference>
<dbReference type="InterPro" id="IPR036097">
    <property type="entry name" value="HisK_dim/P_sf"/>
</dbReference>
<keyword evidence="9" id="KW-0547">Nucleotide-binding</keyword>
<dbReference type="Pfam" id="PF00512">
    <property type="entry name" value="HisKA"/>
    <property type="match status" value="1"/>
</dbReference>
<dbReference type="RefSeq" id="WP_377376372.1">
    <property type="nucleotide sequence ID" value="NZ_JBHSSW010000005.1"/>
</dbReference>
<dbReference type="CDD" id="cd16922">
    <property type="entry name" value="HATPase_EvgS-ArcB-TorS-like"/>
    <property type="match status" value="1"/>
</dbReference>
<protein>
    <recommendedName>
        <fullName evidence="2">histidine kinase</fullName>
        <ecNumber evidence="2">2.7.13.3</ecNumber>
    </recommendedName>
</protein>
<dbReference type="EC" id="2.7.13.3" evidence="2"/>
<dbReference type="SUPFAM" id="SSF52172">
    <property type="entry name" value="CheY-like"/>
    <property type="match status" value="1"/>
</dbReference>
<dbReference type="SMART" id="SM00388">
    <property type="entry name" value="HisKA"/>
    <property type="match status" value="1"/>
</dbReference>
<feature type="transmembrane region" description="Helical" evidence="6">
    <location>
        <begin position="144"/>
        <end position="165"/>
    </location>
</feature>
<evidence type="ECO:0000313" key="9">
    <source>
        <dbReference type="EMBL" id="MFC6197452.1"/>
    </source>
</evidence>
<evidence type="ECO:0000256" key="3">
    <source>
        <dbReference type="ARBA" id="ARBA00022553"/>
    </source>
</evidence>
<dbReference type="Pfam" id="PF02518">
    <property type="entry name" value="HATPase_c"/>
    <property type="match status" value="1"/>
</dbReference>
<keyword evidence="6" id="KW-0812">Transmembrane</keyword>
<dbReference type="SUPFAM" id="SSF55874">
    <property type="entry name" value="ATPase domain of HSP90 chaperone/DNA topoisomerase II/histidine kinase"/>
    <property type="match status" value="1"/>
</dbReference>
<dbReference type="PROSITE" id="PS50109">
    <property type="entry name" value="HIS_KIN"/>
    <property type="match status" value="1"/>
</dbReference>
<evidence type="ECO:0000313" key="10">
    <source>
        <dbReference type="Proteomes" id="UP001596303"/>
    </source>
</evidence>
<dbReference type="InterPro" id="IPR003594">
    <property type="entry name" value="HATPase_dom"/>
</dbReference>
<feature type="domain" description="Response regulatory" evidence="8">
    <location>
        <begin position="469"/>
        <end position="588"/>
    </location>
</feature>
<name>A0ABW1S8A7_9PROT</name>
<proteinExistence type="predicted"/>
<evidence type="ECO:0000256" key="5">
    <source>
        <dbReference type="PROSITE-ProRule" id="PRU00169"/>
    </source>
</evidence>
<evidence type="ECO:0000256" key="4">
    <source>
        <dbReference type="ARBA" id="ARBA00023012"/>
    </source>
</evidence>
<evidence type="ECO:0000259" key="8">
    <source>
        <dbReference type="PROSITE" id="PS50110"/>
    </source>
</evidence>
<dbReference type="Gene3D" id="3.40.50.2300">
    <property type="match status" value="1"/>
</dbReference>
<organism evidence="9 10">
    <name type="scientific">Ponticaulis profundi</name>
    <dbReference type="NCBI Taxonomy" id="2665222"/>
    <lineage>
        <taxon>Bacteria</taxon>
        <taxon>Pseudomonadati</taxon>
        <taxon>Pseudomonadota</taxon>
        <taxon>Alphaproteobacteria</taxon>
        <taxon>Hyphomonadales</taxon>
        <taxon>Hyphomonadaceae</taxon>
        <taxon>Ponticaulis</taxon>
    </lineage>
</organism>
<sequence>MFRLVRSLRSFFTMTEHDVRSAMALTQVLVKDLAFRLSIESAIAALFLWIGEFQLTAIWLLMVIPSEFAEVILSRAMNKADVVTKRHLFAQFAISIFGGAAWAVTGAYLWWTGNIVYMSVGVLMMVGVTMHVSLKYAEWMKGAIIAAFSPVAALLFMACVPPNITHSLPERLLIVLGVFGLIYYMAIMAGANYSRQSKLKKALEAASQASEAKSIFLATMSHEIRTPMNGVLGMAELLERSRLDEAQKEMVHIIRASGDTLIGVIDDILDLSKIEAGHHALEPHVFSLNEMMSTIAATSEMSARDRNLTFLCNYDLDANLHLYGDALRLRQVIGNLISNAIKFTDEGLVSLSVEARPIENTEDIGLVIRVRDTGLGISEAEQARIFEPFVQGDGSMARRHGGTGLGLPIVQHFARLMGGSLTLDSTPGKGSEFTFTCTLPLAEAPEEAPSVILPLERPGISLARHDRPRVLVAEDHYPNRRVIELMLKNCDIDLSFAENGQQAVDACARTRFDMVLMDIQMPGLSGVEALHQIRSQERQLGQAPVPIVALTANAMKHQVAEYEQAGFSSHLSKPIMVEELMRTIQAYTPVDTMAFRDEQVQVHTVHYNS</sequence>
<reference evidence="10" key="1">
    <citation type="journal article" date="2019" name="Int. J. Syst. Evol. Microbiol.">
        <title>The Global Catalogue of Microorganisms (GCM) 10K type strain sequencing project: providing services to taxonomists for standard genome sequencing and annotation.</title>
        <authorList>
            <consortium name="The Broad Institute Genomics Platform"/>
            <consortium name="The Broad Institute Genome Sequencing Center for Infectious Disease"/>
            <person name="Wu L."/>
            <person name="Ma J."/>
        </authorList>
    </citation>
    <scope>NUCLEOTIDE SEQUENCE [LARGE SCALE GENOMIC DNA]</scope>
    <source>
        <strain evidence="10">CGMCC-1.15741</strain>
    </source>
</reference>
<dbReference type="EMBL" id="JBHSSW010000005">
    <property type="protein sequence ID" value="MFC6197452.1"/>
    <property type="molecule type" value="Genomic_DNA"/>
</dbReference>
<keyword evidence="4" id="KW-0902">Two-component regulatory system</keyword>
<dbReference type="SMART" id="SM00448">
    <property type="entry name" value="REC"/>
    <property type="match status" value="1"/>
</dbReference>
<evidence type="ECO:0000259" key="7">
    <source>
        <dbReference type="PROSITE" id="PS50109"/>
    </source>
</evidence>
<dbReference type="InterPro" id="IPR036890">
    <property type="entry name" value="HATPase_C_sf"/>
</dbReference>
<feature type="transmembrane region" description="Helical" evidence="6">
    <location>
        <begin position="171"/>
        <end position="191"/>
    </location>
</feature>
<dbReference type="InterPro" id="IPR011006">
    <property type="entry name" value="CheY-like_superfamily"/>
</dbReference>
<dbReference type="GO" id="GO:0005524">
    <property type="term" value="F:ATP binding"/>
    <property type="evidence" value="ECO:0007669"/>
    <property type="project" value="UniProtKB-KW"/>
</dbReference>
<keyword evidence="10" id="KW-1185">Reference proteome</keyword>
<dbReference type="PRINTS" id="PR00344">
    <property type="entry name" value="BCTRLSENSOR"/>
</dbReference>
<dbReference type="InterPro" id="IPR001789">
    <property type="entry name" value="Sig_transdc_resp-reg_receiver"/>
</dbReference>
<dbReference type="Gene3D" id="1.10.287.130">
    <property type="match status" value="1"/>
</dbReference>
<keyword evidence="9" id="KW-0067">ATP-binding</keyword>
<feature type="transmembrane region" description="Helical" evidence="6">
    <location>
        <begin position="115"/>
        <end position="132"/>
    </location>
</feature>
<dbReference type="PANTHER" id="PTHR45339">
    <property type="entry name" value="HYBRID SIGNAL TRANSDUCTION HISTIDINE KINASE J"/>
    <property type="match status" value="1"/>
</dbReference>
<gene>
    <name evidence="9" type="ORF">ACFQDM_05145</name>
</gene>
<dbReference type="InterPro" id="IPR003661">
    <property type="entry name" value="HisK_dim/P_dom"/>
</dbReference>
<accession>A0ABW1S8A7</accession>
<dbReference type="Proteomes" id="UP001596303">
    <property type="component" value="Unassembled WGS sequence"/>
</dbReference>
<comment type="caution">
    <text evidence="9">The sequence shown here is derived from an EMBL/GenBank/DDBJ whole genome shotgun (WGS) entry which is preliminary data.</text>
</comment>
<evidence type="ECO:0000256" key="1">
    <source>
        <dbReference type="ARBA" id="ARBA00000085"/>
    </source>
</evidence>
<dbReference type="InterPro" id="IPR005467">
    <property type="entry name" value="His_kinase_dom"/>
</dbReference>
<feature type="transmembrane region" description="Helical" evidence="6">
    <location>
        <begin position="88"/>
        <end position="109"/>
    </location>
</feature>
<dbReference type="SMART" id="SM00387">
    <property type="entry name" value="HATPase_c"/>
    <property type="match status" value="1"/>
</dbReference>
<dbReference type="PROSITE" id="PS50110">
    <property type="entry name" value="RESPONSE_REGULATORY"/>
    <property type="match status" value="1"/>
</dbReference>
<keyword evidence="6" id="KW-0472">Membrane</keyword>
<comment type="catalytic activity">
    <reaction evidence="1">
        <text>ATP + protein L-histidine = ADP + protein N-phospho-L-histidine.</text>
        <dbReference type="EC" id="2.7.13.3"/>
    </reaction>
</comment>